<dbReference type="PROSITE" id="PS50851">
    <property type="entry name" value="CHEW"/>
    <property type="match status" value="1"/>
</dbReference>
<dbReference type="AlphaFoldDB" id="A0A378JHE4"/>
<dbReference type="Gene3D" id="2.30.30.40">
    <property type="entry name" value="SH3 Domains"/>
    <property type="match status" value="1"/>
</dbReference>
<dbReference type="InterPro" id="IPR039315">
    <property type="entry name" value="CheW"/>
</dbReference>
<dbReference type="InterPro" id="IPR002545">
    <property type="entry name" value="CheW-lke_dom"/>
</dbReference>
<dbReference type="EMBL" id="LNYE01000020">
    <property type="protein sequence ID" value="KTD11985.1"/>
    <property type="molecule type" value="Genomic_DNA"/>
</dbReference>
<dbReference type="PANTHER" id="PTHR22617">
    <property type="entry name" value="CHEMOTAXIS SENSOR HISTIDINE KINASE-RELATED"/>
    <property type="match status" value="1"/>
</dbReference>
<evidence type="ECO:0000313" key="2">
    <source>
        <dbReference type="EMBL" id="KTD11985.1"/>
    </source>
</evidence>
<dbReference type="SMART" id="SM00260">
    <property type="entry name" value="CheW"/>
    <property type="match status" value="1"/>
</dbReference>
<evidence type="ECO:0000313" key="5">
    <source>
        <dbReference type="Proteomes" id="UP000254476"/>
    </source>
</evidence>
<sequence>MIKEQKHASELMPKSEEALKILQARAQQLAKQEMDKTQNNGVSFVRFSLSKEEHYGIPYPYVQEVLHHAVLVKPPFIPHFIAGVINWRGTLITVIDLFQFFHTPPTTHNLEQKNEFIIVVKADNITLGLLTPQIEGSAVYQLNQLTTPLSSINTAKPEYILGLHHAVTAIIHVEALVSSLCLEIKKSLYRRGEVHGNH</sequence>
<dbReference type="Proteomes" id="UP000254476">
    <property type="component" value="Unassembled WGS sequence"/>
</dbReference>
<proteinExistence type="predicted"/>
<dbReference type="InterPro" id="IPR036061">
    <property type="entry name" value="CheW-like_dom_sf"/>
</dbReference>
<dbReference type="Pfam" id="PF01584">
    <property type="entry name" value="CheW"/>
    <property type="match status" value="1"/>
</dbReference>
<evidence type="ECO:0000313" key="4">
    <source>
        <dbReference type="Proteomes" id="UP000054691"/>
    </source>
</evidence>
<dbReference type="GO" id="GO:0007165">
    <property type="term" value="P:signal transduction"/>
    <property type="evidence" value="ECO:0007669"/>
    <property type="project" value="InterPro"/>
</dbReference>
<reference evidence="2 4" key="1">
    <citation type="submission" date="2015-11" db="EMBL/GenBank/DDBJ databases">
        <title>Genomic analysis of 38 Legionella species identifies large and diverse effector repertoires.</title>
        <authorList>
            <person name="Burstein D."/>
            <person name="Amaro F."/>
            <person name="Zusman T."/>
            <person name="Lifshitz Z."/>
            <person name="Cohen O."/>
            <person name="Gilbert J.A."/>
            <person name="Pupko T."/>
            <person name="Shuman H.A."/>
            <person name="Segal G."/>
        </authorList>
    </citation>
    <scope>NUCLEOTIDE SEQUENCE [LARGE SCALE GENOMIC DNA]</scope>
    <source>
        <strain evidence="2 4">Lyon 8420412</strain>
    </source>
</reference>
<protein>
    <submittedName>
        <fullName evidence="3">Chemotaxis signal transduction protein (CheW domain)</fullName>
    </submittedName>
</protein>
<dbReference type="PANTHER" id="PTHR22617:SF23">
    <property type="entry name" value="CHEMOTAXIS PROTEIN CHEW"/>
    <property type="match status" value="1"/>
</dbReference>
<dbReference type="Proteomes" id="UP000054691">
    <property type="component" value="Unassembled WGS sequence"/>
</dbReference>
<feature type="domain" description="CheW-like" evidence="1">
    <location>
        <begin position="41"/>
        <end position="182"/>
    </location>
</feature>
<gene>
    <name evidence="3" type="primary">cheW</name>
    <name evidence="2" type="ORF">Lgra_1443</name>
    <name evidence="3" type="ORF">NCTC12388_03175</name>
</gene>
<keyword evidence="4" id="KW-1185">Reference proteome</keyword>
<dbReference type="GO" id="GO:0005829">
    <property type="term" value="C:cytosol"/>
    <property type="evidence" value="ECO:0007669"/>
    <property type="project" value="TreeGrafter"/>
</dbReference>
<accession>A0A378JHE4</accession>
<evidence type="ECO:0000259" key="1">
    <source>
        <dbReference type="PROSITE" id="PS50851"/>
    </source>
</evidence>
<dbReference type="Gene3D" id="2.40.50.180">
    <property type="entry name" value="CheA-289, Domain 4"/>
    <property type="match status" value="1"/>
</dbReference>
<dbReference type="SUPFAM" id="SSF50341">
    <property type="entry name" value="CheW-like"/>
    <property type="match status" value="1"/>
</dbReference>
<reference evidence="3 5" key="2">
    <citation type="submission" date="2018-06" db="EMBL/GenBank/DDBJ databases">
        <authorList>
            <consortium name="Pathogen Informatics"/>
            <person name="Doyle S."/>
        </authorList>
    </citation>
    <scope>NUCLEOTIDE SEQUENCE [LARGE SCALE GENOMIC DNA]</scope>
    <source>
        <strain evidence="3 5">NCTC12388</strain>
    </source>
</reference>
<dbReference type="STRING" id="45066.Lgra_1443"/>
<dbReference type="EMBL" id="UGOB01000001">
    <property type="protein sequence ID" value="STX46411.1"/>
    <property type="molecule type" value="Genomic_DNA"/>
</dbReference>
<evidence type="ECO:0000313" key="3">
    <source>
        <dbReference type="EMBL" id="STX46411.1"/>
    </source>
</evidence>
<dbReference type="GO" id="GO:0006935">
    <property type="term" value="P:chemotaxis"/>
    <property type="evidence" value="ECO:0007669"/>
    <property type="project" value="InterPro"/>
</dbReference>
<name>A0A378JHE4_9GAMM</name>
<organism evidence="3 5">
    <name type="scientific">Legionella gratiana</name>
    <dbReference type="NCBI Taxonomy" id="45066"/>
    <lineage>
        <taxon>Bacteria</taxon>
        <taxon>Pseudomonadati</taxon>
        <taxon>Pseudomonadota</taxon>
        <taxon>Gammaproteobacteria</taxon>
        <taxon>Legionellales</taxon>
        <taxon>Legionellaceae</taxon>
        <taxon>Legionella</taxon>
    </lineage>
</organism>